<evidence type="ECO:0000313" key="2">
    <source>
        <dbReference type="Proteomes" id="UP000230233"/>
    </source>
</evidence>
<dbReference type="STRING" id="1611254.A0A2G5SJ82"/>
<sequence length="72" mass="8647">MRLDQQRILKLEQESGCEVRVVYQCEVKAELRRNSEMMEFFDNYKALDILQCNRAFAGGRTEVFRVIIFRVR</sequence>
<protein>
    <submittedName>
        <fullName evidence="1">Uncharacterized protein</fullName>
    </submittedName>
</protein>
<dbReference type="EMBL" id="PDUG01000007">
    <property type="protein sequence ID" value="PIC14963.1"/>
    <property type="molecule type" value="Genomic_DNA"/>
</dbReference>
<keyword evidence="2" id="KW-1185">Reference proteome</keyword>
<reference evidence="2" key="1">
    <citation type="submission" date="2017-10" db="EMBL/GenBank/DDBJ databases">
        <title>Rapid genome shrinkage in a self-fertile nematode reveals novel sperm competition proteins.</title>
        <authorList>
            <person name="Yin D."/>
            <person name="Schwarz E.M."/>
            <person name="Thomas C.G."/>
            <person name="Felde R.L."/>
            <person name="Korf I.F."/>
            <person name="Cutter A.D."/>
            <person name="Schartner C.M."/>
            <person name="Ralston E.J."/>
            <person name="Meyer B.J."/>
            <person name="Haag E.S."/>
        </authorList>
    </citation>
    <scope>NUCLEOTIDE SEQUENCE [LARGE SCALE GENOMIC DNA]</scope>
    <source>
        <strain evidence="2">JU1422</strain>
    </source>
</reference>
<comment type="caution">
    <text evidence="1">The sequence shown here is derived from an EMBL/GenBank/DDBJ whole genome shotgun (WGS) entry which is preliminary data.</text>
</comment>
<accession>A0A2G5SJ82</accession>
<proteinExistence type="predicted"/>
<dbReference type="Proteomes" id="UP000230233">
    <property type="component" value="Unassembled WGS sequence"/>
</dbReference>
<gene>
    <name evidence="1" type="ORF">B9Z55_027095</name>
</gene>
<dbReference type="AlphaFoldDB" id="A0A2G5SJ82"/>
<organism evidence="1 2">
    <name type="scientific">Caenorhabditis nigoni</name>
    <dbReference type="NCBI Taxonomy" id="1611254"/>
    <lineage>
        <taxon>Eukaryota</taxon>
        <taxon>Metazoa</taxon>
        <taxon>Ecdysozoa</taxon>
        <taxon>Nematoda</taxon>
        <taxon>Chromadorea</taxon>
        <taxon>Rhabditida</taxon>
        <taxon>Rhabditina</taxon>
        <taxon>Rhabditomorpha</taxon>
        <taxon>Rhabditoidea</taxon>
        <taxon>Rhabditidae</taxon>
        <taxon>Peloderinae</taxon>
        <taxon>Caenorhabditis</taxon>
    </lineage>
</organism>
<evidence type="ECO:0000313" key="1">
    <source>
        <dbReference type="EMBL" id="PIC14963.1"/>
    </source>
</evidence>
<name>A0A2G5SJ82_9PELO</name>